<feature type="transmembrane region" description="Helical" evidence="2">
    <location>
        <begin position="56"/>
        <end position="78"/>
    </location>
</feature>
<keyword evidence="2" id="KW-1133">Transmembrane helix</keyword>
<dbReference type="Proteomes" id="UP001233314">
    <property type="component" value="Unassembled WGS sequence"/>
</dbReference>
<keyword evidence="2" id="KW-0812">Transmembrane</keyword>
<evidence type="ECO:0000256" key="1">
    <source>
        <dbReference type="SAM" id="MobiDB-lite"/>
    </source>
</evidence>
<evidence type="ECO:0000313" key="4">
    <source>
        <dbReference type="Proteomes" id="UP001233314"/>
    </source>
</evidence>
<dbReference type="EMBL" id="JAUQTA010000002">
    <property type="protein sequence ID" value="MDO7869594.1"/>
    <property type="molecule type" value="Genomic_DNA"/>
</dbReference>
<organism evidence="3 4">
    <name type="scientific">Nocardioides jiangxiensis</name>
    <dbReference type="NCBI Taxonomy" id="3064524"/>
    <lineage>
        <taxon>Bacteria</taxon>
        <taxon>Bacillati</taxon>
        <taxon>Actinomycetota</taxon>
        <taxon>Actinomycetes</taxon>
        <taxon>Propionibacteriales</taxon>
        <taxon>Nocardioidaceae</taxon>
        <taxon>Nocardioides</taxon>
    </lineage>
</organism>
<name>A0ABT9B5L4_9ACTN</name>
<dbReference type="RefSeq" id="WP_305028987.1">
    <property type="nucleotide sequence ID" value="NZ_JAUQTA010000002.1"/>
</dbReference>
<protein>
    <submittedName>
        <fullName evidence="3">Uncharacterized protein</fullName>
    </submittedName>
</protein>
<feature type="compositionally biased region" description="Polar residues" evidence="1">
    <location>
        <begin position="1"/>
        <end position="16"/>
    </location>
</feature>
<comment type="caution">
    <text evidence="3">The sequence shown here is derived from an EMBL/GenBank/DDBJ whole genome shotgun (WGS) entry which is preliminary data.</text>
</comment>
<feature type="region of interest" description="Disordered" evidence="1">
    <location>
        <begin position="1"/>
        <end position="29"/>
    </location>
</feature>
<evidence type="ECO:0000256" key="2">
    <source>
        <dbReference type="SAM" id="Phobius"/>
    </source>
</evidence>
<keyword evidence="4" id="KW-1185">Reference proteome</keyword>
<sequence>MSPSSNDPSTWESVSRTIREASPHVPQFTSAEKSALWQRIEVHAAATPRRRRPPRVVVAGTLAAFAIGGAGVATAAVYSAHTGIGPVDAEDVELGGPGERLDPSAPDFAVVLDEITRDIRFPSNQARERSLAFEADDLAESRGPSVSAGALRLWMSGHALCSWTDQWAVALRSGDDEARGEAAKVVLSARTWPSITDTDPEMANESEFAWLPALEQAIEAQRPQAAREALFSNGSCLPAGLASPGGIGVRR</sequence>
<proteinExistence type="predicted"/>
<accession>A0ABT9B5L4</accession>
<evidence type="ECO:0000313" key="3">
    <source>
        <dbReference type="EMBL" id="MDO7869594.1"/>
    </source>
</evidence>
<reference evidence="3 4" key="1">
    <citation type="submission" date="2023-07" db="EMBL/GenBank/DDBJ databases">
        <title>Nocardioides sp. nov WY-20 isolated from soil.</title>
        <authorList>
            <person name="Liu B."/>
            <person name="Wan Y."/>
        </authorList>
    </citation>
    <scope>NUCLEOTIDE SEQUENCE [LARGE SCALE GENOMIC DNA]</scope>
    <source>
        <strain evidence="3 4">WY-20</strain>
    </source>
</reference>
<gene>
    <name evidence="3" type="ORF">Q5722_14565</name>
</gene>
<keyword evidence="2" id="KW-0472">Membrane</keyword>